<proteinExistence type="predicted"/>
<dbReference type="EMBL" id="CADCVV010000006">
    <property type="protein sequence ID" value="CAA9479913.1"/>
    <property type="molecule type" value="Genomic_DNA"/>
</dbReference>
<accession>A0A6J4RY35</accession>
<dbReference type="Pfam" id="PF10057">
    <property type="entry name" value="MpsC"/>
    <property type="match status" value="1"/>
</dbReference>
<reference evidence="2" key="1">
    <citation type="submission" date="2020-02" db="EMBL/GenBank/DDBJ databases">
        <authorList>
            <person name="Meier V. D."/>
        </authorList>
    </citation>
    <scope>NUCLEOTIDE SEQUENCE</scope>
    <source>
        <strain evidence="2">AVDCRST_MAG17</strain>
    </source>
</reference>
<protein>
    <recommendedName>
        <fullName evidence="1">Na+-translocating membrane potential-generating system MpsC domain-containing protein</fullName>
    </recommendedName>
</protein>
<gene>
    <name evidence="2" type="ORF">AVDCRST_MAG17-93</name>
</gene>
<organism evidence="2">
    <name type="scientific">uncultured Solirubrobacterales bacterium</name>
    <dbReference type="NCBI Taxonomy" id="768556"/>
    <lineage>
        <taxon>Bacteria</taxon>
        <taxon>Bacillati</taxon>
        <taxon>Actinomycetota</taxon>
        <taxon>Thermoleophilia</taxon>
        <taxon>Solirubrobacterales</taxon>
        <taxon>environmental samples</taxon>
    </lineage>
</organism>
<name>A0A6J4RY35_9ACTN</name>
<evidence type="ECO:0000313" key="2">
    <source>
        <dbReference type="EMBL" id="CAA9479913.1"/>
    </source>
</evidence>
<dbReference type="InterPro" id="IPR018745">
    <property type="entry name" value="MpsC"/>
</dbReference>
<sequence length="136" mass="14775">MATENSDPAPLRPGGASGAISTLMIQMFRDYSGRSPERAHTTISGDLVTCVLRDSLTKGEQKLVDQGEASSVIEDRRKMQRLMREEASAGVEKILKREVIVFLSDNAISPDVSVETWLLAPSEQGSPTPMESAKPD</sequence>
<evidence type="ECO:0000259" key="1">
    <source>
        <dbReference type="Pfam" id="PF10057"/>
    </source>
</evidence>
<dbReference type="AlphaFoldDB" id="A0A6J4RY35"/>
<feature type="domain" description="Na+-translocating membrane potential-generating system MpsC" evidence="1">
    <location>
        <begin position="19"/>
        <end position="118"/>
    </location>
</feature>